<dbReference type="InterPro" id="IPR013780">
    <property type="entry name" value="Glyco_hydro_b"/>
</dbReference>
<dbReference type="Gene3D" id="3.20.20.80">
    <property type="entry name" value="Glycosidases"/>
    <property type="match status" value="2"/>
</dbReference>
<gene>
    <name evidence="6" type="ORF">E0H45_30000</name>
</gene>
<dbReference type="CDD" id="cd11331">
    <property type="entry name" value="AmyAc_OligoGlu_like"/>
    <property type="match status" value="1"/>
</dbReference>
<comment type="caution">
    <text evidence="6">The sequence shown here is derived from an EMBL/GenBank/DDBJ whole genome shotgun (WGS) entry which is preliminary data.</text>
</comment>
<comment type="similarity">
    <text evidence="1">Belongs to the glycosyl hydrolase 13 family.</text>
</comment>
<dbReference type="OrthoDB" id="9043248at2"/>
<organism evidence="6 7">
    <name type="scientific">Kribbella soli</name>
    <dbReference type="NCBI Taxonomy" id="1124743"/>
    <lineage>
        <taxon>Bacteria</taxon>
        <taxon>Bacillati</taxon>
        <taxon>Actinomycetota</taxon>
        <taxon>Actinomycetes</taxon>
        <taxon>Propionibacteriales</taxon>
        <taxon>Kribbellaceae</taxon>
        <taxon>Kribbella</taxon>
    </lineage>
</organism>
<proteinExistence type="inferred from homology"/>
<dbReference type="SMART" id="SM00642">
    <property type="entry name" value="Aamy"/>
    <property type="match status" value="1"/>
</dbReference>
<feature type="region of interest" description="Disordered" evidence="4">
    <location>
        <begin position="498"/>
        <end position="522"/>
    </location>
</feature>
<dbReference type="FunFam" id="3.90.400.10:FF:000002">
    <property type="entry name" value="Sucrose isomerase"/>
    <property type="match status" value="1"/>
</dbReference>
<dbReference type="Proteomes" id="UP000292346">
    <property type="component" value="Unassembled WGS sequence"/>
</dbReference>
<dbReference type="PANTHER" id="PTHR10357">
    <property type="entry name" value="ALPHA-AMYLASE FAMILY MEMBER"/>
    <property type="match status" value="1"/>
</dbReference>
<protein>
    <submittedName>
        <fullName evidence="6">DUF3459 domain-containing protein</fullName>
    </submittedName>
</protein>
<accession>A0A4R0H837</accession>
<dbReference type="EMBL" id="SJJZ01000003">
    <property type="protein sequence ID" value="TCC06183.1"/>
    <property type="molecule type" value="Genomic_DNA"/>
</dbReference>
<dbReference type="Pfam" id="PF00128">
    <property type="entry name" value="Alpha-amylase"/>
    <property type="match status" value="1"/>
</dbReference>
<dbReference type="PANTHER" id="PTHR10357:SF179">
    <property type="entry name" value="NEUTRAL AND BASIC AMINO ACID TRANSPORT PROTEIN RBAT"/>
    <property type="match status" value="1"/>
</dbReference>
<dbReference type="AlphaFoldDB" id="A0A4R0H837"/>
<dbReference type="InterPro" id="IPR017853">
    <property type="entry name" value="GH"/>
</dbReference>
<keyword evidence="2" id="KW-0378">Hydrolase</keyword>
<dbReference type="Gene3D" id="2.60.40.1180">
    <property type="entry name" value="Golgi alpha-mannosidase II"/>
    <property type="match status" value="1"/>
</dbReference>
<evidence type="ECO:0000256" key="3">
    <source>
        <dbReference type="ARBA" id="ARBA00023295"/>
    </source>
</evidence>
<feature type="domain" description="Glycosyl hydrolase family 13 catalytic" evidence="5">
    <location>
        <begin position="14"/>
        <end position="384"/>
    </location>
</feature>
<keyword evidence="3" id="KW-0326">Glycosidase</keyword>
<dbReference type="InterPro" id="IPR006047">
    <property type="entry name" value="GH13_cat_dom"/>
</dbReference>
<evidence type="ECO:0000256" key="1">
    <source>
        <dbReference type="ARBA" id="ARBA00008061"/>
    </source>
</evidence>
<evidence type="ECO:0000313" key="6">
    <source>
        <dbReference type="EMBL" id="TCC06183.1"/>
    </source>
</evidence>
<evidence type="ECO:0000256" key="2">
    <source>
        <dbReference type="ARBA" id="ARBA00022801"/>
    </source>
</evidence>
<dbReference type="GO" id="GO:0009313">
    <property type="term" value="P:oligosaccharide catabolic process"/>
    <property type="evidence" value="ECO:0007669"/>
    <property type="project" value="TreeGrafter"/>
</dbReference>
<evidence type="ECO:0000259" key="5">
    <source>
        <dbReference type="SMART" id="SM00642"/>
    </source>
</evidence>
<keyword evidence="7" id="KW-1185">Reference proteome</keyword>
<reference evidence="6 7" key="1">
    <citation type="submission" date="2019-02" db="EMBL/GenBank/DDBJ databases">
        <title>Kribbella capetownensis sp. nov. and Kribbella speibonae sp. nov., isolated from soil.</title>
        <authorList>
            <person name="Curtis S.M."/>
            <person name="Norton I."/>
            <person name="Everest G.J."/>
            <person name="Meyers P.R."/>
        </authorList>
    </citation>
    <scope>NUCLEOTIDE SEQUENCE [LARGE SCALE GENOMIC DNA]</scope>
    <source>
        <strain evidence="6 7">KCTC 29219</strain>
    </source>
</reference>
<sequence>MTDQPWWQTGAIYQIYPRSFADSNNDGIGDLAGITARLGYLADLGVSAIWLSPFYPSPMEDFGYDVTDHTGVDPLFGSVADAVELIETAHRHGLRVLVDFIPNHTSHRHPWFEASRSSRDHTDWYYWRSPAPDGGPPNNWLSLFGGSAWTFDANRGEYYYHAYLPEQPDLNWRNPAVRKAQYDVLRTWLQRGVDGFRIDAFRQLLMDPGWRDNPVNPDWQPGTDPYLSLLPVHSTDQPDIVDVITELRAVLAEHVLTAELYLPFDKLARYHRAGIHLPSNTHLLSTPWTPVAIAGLVEEYERCLPADAWPNWTTGNHDRSRIATRIGPAQARIAAMLLLTLRGTPILYYGEELGMCDIAIPESQLQDPLARRLPDHAMGRDPQRTPMRWAPTPHVGFCPEHVTPWLPTEPHPSGTDVASQQTSDNSMLTLYRSLLQLRQTSTALRSGSYGTVSVSDEVLVFERRTSDNVVLVALNFSSSSQPITLPTTARILLSTHPPADASVNSLRPNEGIVVTDQRPRTS</sequence>
<dbReference type="GO" id="GO:0004556">
    <property type="term" value="F:alpha-amylase activity"/>
    <property type="evidence" value="ECO:0007669"/>
    <property type="project" value="TreeGrafter"/>
</dbReference>
<name>A0A4R0H837_9ACTN</name>
<evidence type="ECO:0000256" key="4">
    <source>
        <dbReference type="SAM" id="MobiDB-lite"/>
    </source>
</evidence>
<dbReference type="SUPFAM" id="SSF51011">
    <property type="entry name" value="Glycosyl hydrolase domain"/>
    <property type="match status" value="1"/>
</dbReference>
<dbReference type="Gene3D" id="3.90.400.10">
    <property type="entry name" value="Oligo-1,6-glucosidase, Domain 2"/>
    <property type="match status" value="1"/>
</dbReference>
<dbReference type="SUPFAM" id="SSF51445">
    <property type="entry name" value="(Trans)glycosidases"/>
    <property type="match status" value="1"/>
</dbReference>
<evidence type="ECO:0000313" key="7">
    <source>
        <dbReference type="Proteomes" id="UP000292346"/>
    </source>
</evidence>
<dbReference type="InterPro" id="IPR045857">
    <property type="entry name" value="O16G_dom_2"/>
</dbReference>
<dbReference type="RefSeq" id="WP_131343422.1">
    <property type="nucleotide sequence ID" value="NZ_SJJZ01000003.1"/>
</dbReference>